<dbReference type="AlphaFoldDB" id="A0A6H1UB68"/>
<dbReference type="PROSITE" id="PS51379">
    <property type="entry name" value="4FE4S_FER_2"/>
    <property type="match status" value="2"/>
</dbReference>
<evidence type="ECO:0000256" key="2">
    <source>
        <dbReference type="ARBA" id="ARBA00003584"/>
    </source>
</evidence>
<protein>
    <submittedName>
        <fullName evidence="11">Dimethylsulfoxide reductase subunit B</fullName>
    </submittedName>
</protein>
<sequence length="211" mass="22566">MTDETQLAFHFDQTKCNGCKACHMACKVKLESNLNEIPRRVYEYVGGGCVDNGDNTFTTTVFGYYTSVGCNHCSEPVCVKACPTGAMYKQASDGLVKIDQSVCIGCGSCAQACPYDAPQLDTARQVMTKCDGCSDRLAQGKQPYCVASCTQRALDFGTVDEMISKYPNAARADTAPLPSVSITTPNLFISANPNAKASGSAEGYIINLKEV</sequence>
<comment type="function">
    <text evidence="2">Electron transfer subunit of the terminal reductase during anaerobic growth on various sulfoxide and N-oxide compounds.</text>
</comment>
<gene>
    <name evidence="11" type="primary">dmsB</name>
    <name evidence="11" type="ORF">HER31_04975</name>
</gene>
<dbReference type="InterPro" id="IPR017896">
    <property type="entry name" value="4Fe4S_Fe-S-bd"/>
</dbReference>
<dbReference type="PANTHER" id="PTHR43177">
    <property type="entry name" value="PROTEIN NRFC"/>
    <property type="match status" value="1"/>
</dbReference>
<dbReference type="Proteomes" id="UP000501602">
    <property type="component" value="Chromosome"/>
</dbReference>
<dbReference type="SUPFAM" id="SSF54862">
    <property type="entry name" value="4Fe-4S ferredoxins"/>
    <property type="match status" value="1"/>
</dbReference>
<dbReference type="GO" id="GO:0046872">
    <property type="term" value="F:metal ion binding"/>
    <property type="evidence" value="ECO:0007669"/>
    <property type="project" value="UniProtKB-KW"/>
</dbReference>
<proteinExistence type="predicted"/>
<evidence type="ECO:0000256" key="9">
    <source>
        <dbReference type="ARBA" id="ARBA00023014"/>
    </source>
</evidence>
<evidence type="ECO:0000259" key="10">
    <source>
        <dbReference type="PROSITE" id="PS51379"/>
    </source>
</evidence>
<dbReference type="RefSeq" id="WP_168659561.1">
    <property type="nucleotide sequence ID" value="NZ_CP051180.1"/>
</dbReference>
<evidence type="ECO:0000313" key="12">
    <source>
        <dbReference type="Proteomes" id="UP000501602"/>
    </source>
</evidence>
<dbReference type="Pfam" id="PF13247">
    <property type="entry name" value="Fer4_11"/>
    <property type="match status" value="1"/>
</dbReference>
<dbReference type="GO" id="GO:0051539">
    <property type="term" value="F:4 iron, 4 sulfur cluster binding"/>
    <property type="evidence" value="ECO:0007669"/>
    <property type="project" value="UniProtKB-KW"/>
</dbReference>
<dbReference type="InterPro" id="IPR017900">
    <property type="entry name" value="4Fe4S_Fe_S_CS"/>
</dbReference>
<dbReference type="InterPro" id="IPR014297">
    <property type="entry name" value="DMSO_DmsB"/>
</dbReference>
<evidence type="ECO:0000256" key="7">
    <source>
        <dbReference type="ARBA" id="ARBA00022982"/>
    </source>
</evidence>
<dbReference type="PANTHER" id="PTHR43177:SF5">
    <property type="entry name" value="ANAEROBIC DIMETHYL SULFOXIDE REDUCTASE CHAIN B-RELATED"/>
    <property type="match status" value="1"/>
</dbReference>
<evidence type="ECO:0000256" key="5">
    <source>
        <dbReference type="ARBA" id="ARBA00022723"/>
    </source>
</evidence>
<keyword evidence="7" id="KW-0249">Electron transport</keyword>
<evidence type="ECO:0000313" key="11">
    <source>
        <dbReference type="EMBL" id="QIZ76301.1"/>
    </source>
</evidence>
<reference evidence="11 12" key="1">
    <citation type="submission" date="2020-04" db="EMBL/GenBank/DDBJ databases">
        <title>Ferrimonas sp. S7 isolated from sea water.</title>
        <authorList>
            <person name="Bae S.S."/>
            <person name="Baek K."/>
        </authorList>
    </citation>
    <scope>NUCLEOTIDE SEQUENCE [LARGE SCALE GENOMIC DNA]</scope>
    <source>
        <strain evidence="11 12">S7</strain>
    </source>
</reference>
<keyword evidence="9" id="KW-0411">Iron-sulfur</keyword>
<keyword evidence="12" id="KW-1185">Reference proteome</keyword>
<keyword evidence="8" id="KW-0408">Iron</keyword>
<dbReference type="InterPro" id="IPR050954">
    <property type="entry name" value="ET_IronSulfur_Cluster-Binding"/>
</dbReference>
<feature type="domain" description="4Fe-4S ferredoxin-type" evidence="10">
    <location>
        <begin position="94"/>
        <end position="123"/>
    </location>
</feature>
<feature type="domain" description="4Fe-4S ferredoxin-type" evidence="10">
    <location>
        <begin position="7"/>
        <end position="36"/>
    </location>
</feature>
<dbReference type="KEGG" id="fes:HER31_04975"/>
<dbReference type="NCBIfam" id="TIGR02951">
    <property type="entry name" value="DMSO_dmsB"/>
    <property type="match status" value="1"/>
</dbReference>
<accession>A0A6H1UB68</accession>
<evidence type="ECO:0000256" key="4">
    <source>
        <dbReference type="ARBA" id="ARBA00022485"/>
    </source>
</evidence>
<keyword evidence="4" id="KW-0004">4Fe-4S</keyword>
<comment type="cofactor">
    <cofactor evidence="1">
        <name>[4Fe-4S] cluster</name>
        <dbReference type="ChEBI" id="CHEBI:49883"/>
    </cofactor>
</comment>
<keyword evidence="6" id="KW-0677">Repeat</keyword>
<name>A0A6H1UB68_9GAMM</name>
<evidence type="ECO:0000256" key="1">
    <source>
        <dbReference type="ARBA" id="ARBA00001966"/>
    </source>
</evidence>
<organism evidence="11 12">
    <name type="scientific">Ferrimonas lipolytica</name>
    <dbReference type="NCBI Taxonomy" id="2724191"/>
    <lineage>
        <taxon>Bacteria</taxon>
        <taxon>Pseudomonadati</taxon>
        <taxon>Pseudomonadota</taxon>
        <taxon>Gammaproteobacteria</taxon>
        <taxon>Alteromonadales</taxon>
        <taxon>Ferrimonadaceae</taxon>
        <taxon>Ferrimonas</taxon>
    </lineage>
</organism>
<dbReference type="EMBL" id="CP051180">
    <property type="protein sequence ID" value="QIZ76301.1"/>
    <property type="molecule type" value="Genomic_DNA"/>
</dbReference>
<evidence type="ECO:0000256" key="8">
    <source>
        <dbReference type="ARBA" id="ARBA00023004"/>
    </source>
</evidence>
<evidence type="ECO:0000256" key="6">
    <source>
        <dbReference type="ARBA" id="ARBA00022737"/>
    </source>
</evidence>
<keyword evidence="3" id="KW-0813">Transport</keyword>
<dbReference type="CDD" id="cd16371">
    <property type="entry name" value="DMSOR_beta_like"/>
    <property type="match status" value="1"/>
</dbReference>
<evidence type="ECO:0000256" key="3">
    <source>
        <dbReference type="ARBA" id="ARBA00022448"/>
    </source>
</evidence>
<dbReference type="Gene3D" id="3.30.70.20">
    <property type="match status" value="2"/>
</dbReference>
<dbReference type="PROSITE" id="PS00198">
    <property type="entry name" value="4FE4S_FER_1"/>
    <property type="match status" value="1"/>
</dbReference>
<keyword evidence="5" id="KW-0479">Metal-binding</keyword>